<evidence type="ECO:0000313" key="3">
    <source>
        <dbReference type="Proteomes" id="UP000176639"/>
    </source>
</evidence>
<evidence type="ECO:0000256" key="1">
    <source>
        <dbReference type="SAM" id="Phobius"/>
    </source>
</evidence>
<keyword evidence="1" id="KW-0472">Membrane</keyword>
<feature type="transmembrane region" description="Helical" evidence="1">
    <location>
        <begin position="44"/>
        <end position="67"/>
    </location>
</feature>
<feature type="transmembrane region" description="Helical" evidence="1">
    <location>
        <begin position="12"/>
        <end position="32"/>
    </location>
</feature>
<protein>
    <recommendedName>
        <fullName evidence="4">Protease PrsW</fullName>
    </recommendedName>
</protein>
<dbReference type="Proteomes" id="UP000176639">
    <property type="component" value="Unassembled WGS sequence"/>
</dbReference>
<feature type="transmembrane region" description="Helical" evidence="1">
    <location>
        <begin position="177"/>
        <end position="194"/>
    </location>
</feature>
<gene>
    <name evidence="2" type="ORF">A2Z10_01680</name>
</gene>
<dbReference type="AlphaFoldDB" id="A0A1F5B1C0"/>
<evidence type="ECO:0008006" key="4">
    <source>
        <dbReference type="Google" id="ProtNLM"/>
    </source>
</evidence>
<organism evidence="2 3">
    <name type="scientific">Candidatus Azambacteria bacterium RBG_16_47_10</name>
    <dbReference type="NCBI Taxonomy" id="1797292"/>
    <lineage>
        <taxon>Bacteria</taxon>
        <taxon>Candidatus Azamiibacteriota</taxon>
    </lineage>
</organism>
<dbReference type="PANTHER" id="PTHR36844:SF1">
    <property type="entry name" value="PROTEASE PRSW"/>
    <property type="match status" value="1"/>
</dbReference>
<accession>A0A1F5B1C0</accession>
<name>A0A1F5B1C0_9BACT</name>
<evidence type="ECO:0000313" key="2">
    <source>
        <dbReference type="EMBL" id="OGD24413.1"/>
    </source>
</evidence>
<keyword evidence="1" id="KW-1133">Transmembrane helix</keyword>
<proteinExistence type="predicted"/>
<feature type="transmembrane region" description="Helical" evidence="1">
    <location>
        <begin position="136"/>
        <end position="157"/>
    </location>
</feature>
<sequence>MTDFIQSYPWGGFGVLIALGLAPSALWISYYLKQDNSNNPEPKIAILRIFLYGFISTFVAFGIEWVIIRLSLTNTATCPTCGSLAAQLFDSGTATIPFMFSFFFLSILALIEEWVKYIAARIGIMHSRYFDEPVDAMIYLIVAALGFAAAENIGYILQNPDNAIGIAYLRFLSSTSLHALSSAIIGYFLTISIIHKKNKYAYIAIGVACATLLHTLFNFLIITSQWQQHATLSILILMLGAFFIVSLLFKSAKRLSFTKAQF</sequence>
<keyword evidence="1" id="KW-0812">Transmembrane</keyword>
<dbReference type="InterPro" id="IPR026898">
    <property type="entry name" value="PrsW"/>
</dbReference>
<feature type="transmembrane region" description="Helical" evidence="1">
    <location>
        <begin position="229"/>
        <end position="249"/>
    </location>
</feature>
<dbReference type="GO" id="GO:0008233">
    <property type="term" value="F:peptidase activity"/>
    <property type="evidence" value="ECO:0007669"/>
    <property type="project" value="InterPro"/>
</dbReference>
<reference evidence="2 3" key="1">
    <citation type="journal article" date="2016" name="Nat. Commun.">
        <title>Thousands of microbial genomes shed light on interconnected biogeochemical processes in an aquifer system.</title>
        <authorList>
            <person name="Anantharaman K."/>
            <person name="Brown C.T."/>
            <person name="Hug L.A."/>
            <person name="Sharon I."/>
            <person name="Castelle C.J."/>
            <person name="Probst A.J."/>
            <person name="Thomas B.C."/>
            <person name="Singh A."/>
            <person name="Wilkins M.J."/>
            <person name="Karaoz U."/>
            <person name="Brodie E.L."/>
            <person name="Williams K.H."/>
            <person name="Hubbard S.S."/>
            <person name="Banfield J.F."/>
        </authorList>
    </citation>
    <scope>NUCLEOTIDE SEQUENCE [LARGE SCALE GENOMIC DNA]</scope>
</reference>
<feature type="transmembrane region" description="Helical" evidence="1">
    <location>
        <begin position="201"/>
        <end position="223"/>
    </location>
</feature>
<feature type="transmembrane region" description="Helical" evidence="1">
    <location>
        <begin position="94"/>
        <end position="115"/>
    </location>
</feature>
<dbReference type="EMBL" id="MEYI01000003">
    <property type="protein sequence ID" value="OGD24413.1"/>
    <property type="molecule type" value="Genomic_DNA"/>
</dbReference>
<dbReference type="Pfam" id="PF13367">
    <property type="entry name" value="PrsW-protease"/>
    <property type="match status" value="1"/>
</dbReference>
<dbReference type="PANTHER" id="PTHR36844">
    <property type="entry name" value="PROTEASE PRSW"/>
    <property type="match status" value="1"/>
</dbReference>
<comment type="caution">
    <text evidence="2">The sequence shown here is derived from an EMBL/GenBank/DDBJ whole genome shotgun (WGS) entry which is preliminary data.</text>
</comment>